<evidence type="ECO:0000313" key="4">
    <source>
        <dbReference type="Proteomes" id="UP000005408"/>
    </source>
</evidence>
<keyword evidence="1" id="KW-0175">Coiled coil</keyword>
<dbReference type="Gene3D" id="1.10.533.10">
    <property type="entry name" value="Death Domain, Fas"/>
    <property type="match status" value="1"/>
</dbReference>
<accession>A0A8W8L457</accession>
<dbReference type="CDD" id="cd01670">
    <property type="entry name" value="Death"/>
    <property type="match status" value="1"/>
</dbReference>
<dbReference type="OMA" id="RIPHYKV"/>
<keyword evidence="4" id="KW-1185">Reference proteome</keyword>
<dbReference type="AlphaFoldDB" id="A0A8W8L457"/>
<dbReference type="GO" id="GO:0007165">
    <property type="term" value="P:signal transduction"/>
    <property type="evidence" value="ECO:0007669"/>
    <property type="project" value="InterPro"/>
</dbReference>
<sequence>MPSHSRNKKRNNRPPPTREAEYKVMIDIVNDVCLEIRKFAKKYINDIVLKYDNCATCLNELLASWQMDSSQFSTSKEFWEKHKIKLVDEDIRKKKEYKELVFICERARTFERMIPNLRERLVECARDHLYKYCRSFIEETYDEVQIRPIIEYEELITTSKKEIDQKIDSLNNNILKYGEMKSPFSEFISKGHIHTALMEEICVLNIEIAHAIKKWIADDSSYPERLLQEVFFNNSYKENLVENIKKLEEEKQVVVKNLDKKHRVNYAVMRDHAYHKKEKHKLKNSLETVNLKIEKLEKQIENKNEEISELKEAVADKTPMAPRDRQELRRKLEKAEADLDRFHERKDVMERQHGRLDKELKQVSDRTYELKVEVVTNRHDQEEMRQGILGIEIEMKSILERLSSIDEKQEILKRVRELKLSPDTLRRINTRRQEVTTKEKSPSPVVHAHHNGLVQLDDACRYVAFHIGKDWKKLYDRLPFVPPRDPDRRQKDVEVIDNISARQDRTPEESALRSLEKWRSFNRQGDIIQLIRGLRKLNKVELAQKLESRFTIQNVYG</sequence>
<evidence type="ECO:0000256" key="1">
    <source>
        <dbReference type="SAM" id="Coils"/>
    </source>
</evidence>
<protein>
    <recommendedName>
        <fullName evidence="2">Death domain-containing protein</fullName>
    </recommendedName>
</protein>
<evidence type="ECO:0000313" key="3">
    <source>
        <dbReference type="EnsemblMetazoa" id="G26367.1:cds"/>
    </source>
</evidence>
<reference evidence="3" key="1">
    <citation type="submission" date="2022-08" db="UniProtKB">
        <authorList>
            <consortium name="EnsemblMetazoa"/>
        </authorList>
    </citation>
    <scope>IDENTIFICATION</scope>
    <source>
        <strain evidence="3">05x7-T-G4-1.051#20</strain>
    </source>
</reference>
<dbReference type="InterPro" id="IPR011029">
    <property type="entry name" value="DEATH-like_dom_sf"/>
</dbReference>
<dbReference type="InterPro" id="IPR000488">
    <property type="entry name" value="Death_dom"/>
</dbReference>
<dbReference type="EnsemblMetazoa" id="G26367.1">
    <property type="protein sequence ID" value="G26367.1:cds"/>
    <property type="gene ID" value="G26367"/>
</dbReference>
<proteinExistence type="predicted"/>
<dbReference type="PROSITE" id="PS50017">
    <property type="entry name" value="DEATH_DOMAIN"/>
    <property type="match status" value="1"/>
</dbReference>
<evidence type="ECO:0000259" key="2">
    <source>
        <dbReference type="PROSITE" id="PS50017"/>
    </source>
</evidence>
<feature type="domain" description="Death" evidence="2">
    <location>
        <begin position="466"/>
        <end position="550"/>
    </location>
</feature>
<organism evidence="3 4">
    <name type="scientific">Magallana gigas</name>
    <name type="common">Pacific oyster</name>
    <name type="synonym">Crassostrea gigas</name>
    <dbReference type="NCBI Taxonomy" id="29159"/>
    <lineage>
        <taxon>Eukaryota</taxon>
        <taxon>Metazoa</taxon>
        <taxon>Spiralia</taxon>
        <taxon>Lophotrochozoa</taxon>
        <taxon>Mollusca</taxon>
        <taxon>Bivalvia</taxon>
        <taxon>Autobranchia</taxon>
        <taxon>Pteriomorphia</taxon>
        <taxon>Ostreida</taxon>
        <taxon>Ostreoidea</taxon>
        <taxon>Ostreidae</taxon>
        <taxon>Magallana</taxon>
    </lineage>
</organism>
<name>A0A8W8L457_MAGGI</name>
<dbReference type="OrthoDB" id="6074551at2759"/>
<dbReference type="Proteomes" id="UP000005408">
    <property type="component" value="Unassembled WGS sequence"/>
</dbReference>
<feature type="coiled-coil region" evidence="1">
    <location>
        <begin position="237"/>
        <end position="366"/>
    </location>
</feature>